<organism evidence="2 3">
    <name type="scientific">Streptomyces tubbatahanensis</name>
    <dbReference type="NCBI Taxonomy" id="2923272"/>
    <lineage>
        <taxon>Bacteria</taxon>
        <taxon>Bacillati</taxon>
        <taxon>Actinomycetota</taxon>
        <taxon>Actinomycetes</taxon>
        <taxon>Kitasatosporales</taxon>
        <taxon>Streptomycetaceae</taxon>
        <taxon>Streptomyces</taxon>
    </lineage>
</organism>
<evidence type="ECO:0000313" key="3">
    <source>
        <dbReference type="Proteomes" id="UP001202244"/>
    </source>
</evidence>
<evidence type="ECO:0000313" key="2">
    <source>
        <dbReference type="EMBL" id="UNS95115.1"/>
    </source>
</evidence>
<dbReference type="InterPro" id="IPR014051">
    <property type="entry name" value="Phosphoesterase_HXTX"/>
</dbReference>
<evidence type="ECO:0000259" key="1">
    <source>
        <dbReference type="Pfam" id="PF02834"/>
    </source>
</evidence>
<dbReference type="EMBL" id="CP093846">
    <property type="protein sequence ID" value="UNS95115.1"/>
    <property type="molecule type" value="Genomic_DNA"/>
</dbReference>
<reference evidence="2 3" key="1">
    <citation type="journal article" date="2023" name="Microbiol. Spectr.">
        <title>Synergy between Genome Mining, Metabolomics, and Bioinformatics Uncovers Antibacterial Chlorinated Carbazole Alkaloids and Their Biosynthetic Gene Cluster from Streptomyces tubbatahanensis sp. nov., a Novel Actinomycete Isolated from Sulu Sea, Philippines.</title>
        <authorList>
            <person name="Tenebro C.P."/>
            <person name="Trono D.J.V.L."/>
            <person name="Balida L.A.P."/>
            <person name="Bayog L.K.A."/>
            <person name="Bruna J.R."/>
            <person name="Sabido E.M."/>
            <person name="Caspe D.P.C."/>
            <person name="de Los Santos E.L.C."/>
            <person name="Saludes J.P."/>
            <person name="Dalisay D.S."/>
        </authorList>
    </citation>
    <scope>NUCLEOTIDE SEQUENCE [LARGE SCALE GENOMIC DNA]</scope>
    <source>
        <strain evidence="2 3">DSD3025</strain>
    </source>
</reference>
<gene>
    <name evidence="2" type="ORF">MMF93_00545</name>
</gene>
<dbReference type="Pfam" id="PF02834">
    <property type="entry name" value="LigT_PEase"/>
    <property type="match status" value="1"/>
</dbReference>
<accession>A0ABY3XL28</accession>
<dbReference type="Gene3D" id="3.90.1140.10">
    <property type="entry name" value="Cyclic phosphodiesterase"/>
    <property type="match status" value="1"/>
</dbReference>
<name>A0ABY3XL28_9ACTN</name>
<sequence length="187" mass="20717">MMASQTVNAFVSLRLPRELVDALVAVQGEHAERVEPQQPDHMHITLGFLHDADAGTLAEAAATLSSGRWTAPVLRLTGEVRHGSWQLQKDPAYRYDDRVVQKQEQVRLGIERTPELTTLYTQITEHLGIAEDSFWPHVTLGLARQDFPVTDATAMNLPSVAKPAPSVELQQEITVSEFRVLVATSLT</sequence>
<dbReference type="RefSeq" id="WP_242748498.1">
    <property type="nucleotide sequence ID" value="NZ_CP093846.1"/>
</dbReference>
<dbReference type="InterPro" id="IPR009097">
    <property type="entry name" value="Cyclic_Pdiesterase"/>
</dbReference>
<protein>
    <recommendedName>
        <fullName evidence="1">Phosphoesterase HXTX domain-containing protein</fullName>
    </recommendedName>
</protein>
<feature type="domain" description="Phosphoesterase HXTX" evidence="1">
    <location>
        <begin position="15"/>
        <end position="65"/>
    </location>
</feature>
<dbReference type="SUPFAM" id="SSF55144">
    <property type="entry name" value="LigT-like"/>
    <property type="match status" value="1"/>
</dbReference>
<keyword evidence="3" id="KW-1185">Reference proteome</keyword>
<proteinExistence type="predicted"/>
<dbReference type="Proteomes" id="UP001202244">
    <property type="component" value="Chromosome"/>
</dbReference>